<keyword evidence="2" id="KW-1133">Transmembrane helix</keyword>
<sequence length="1321" mass="144448">MRRVDSSSWTSSLFKCLANRDLLPNYNSARRRAVYTEPIPGNMRSGQYASRVSSIHSHDAEDMVNEHPQIESDPVENITTQARNRVDQIRPNDLDSLQEIPSDWEDGDSATPSYSNGRLPKSWQPLWLRRPILITMSATLVTLAAAVVVLHIISTRNQGLGSTSSTDSIVYIWEYLPTTVMVALLAVWNGIDFSTRLLQPWANLRNGPKIARDTLLLDLLTPILPVMAWTASKAKAWPSLSTITAGILLNITASPTLRILSTSLLQVETVPVNKPDFPLVKASSFNVSSFNAWTASFPKLPDIDGYTAVAVYYGLLTQGLPWPEWTFDNATLEPLLPNSEAVGRLSPVSYKATTRGFFPRLECEEAEVHISGNYRSQPVNITFKAPSCETELTKLTLTKEDYNKVYTTDFHIVNCSDQTQKSLSSVILVDSTSNLFQSSALFCSPSSSVKNISVQVDFPEGHPNVDWGSAFEIETAEVGSINPTNLFWKMINSLASLSKLLPLQKDFNGTYVESDGLLWAASISLLGDVGDANYVEPFLNTTVMERHIRSAFCRLATIMAKQHMLGTAQEQTQGVSTHNEVRVQTAPGTAYAMGSLLLLCALLSFLLQGQRPHDSVPRDPRGIGGIGIILHNSGELQRLYQLGLPQFENLIQNARFFSHVVFGPRSKFLVSVDHQFEKGKRDGSTDISNKRQRSWQPIVLTAWCRLLAIVLPLLGIAALEYTQRVSDTSTGFATISRDTSAHYAATLIPVTAMWAVGALYASINFNVLLLSPYQAMARAKGFPGILSHNLGRLPIASLFASIRDGHTAACFSAIGTILGSFLTIVVAGLYSYTTLDFDTSLTVQRTDSLGVSWGEQDMYGDKGTGLVVSLVVWQNLSYPQWTHDDLVLPKLALNEADYAKSAGSPARIAVSVPARRAVLECNVNNPEQVTVRVRERTEPHGAHVVKHEFYNISTEYPSRCPGSPKTKIPITLSLDGETNGIHRDSTGFVGGLFYMWETTTTIIVDPGKYRAVPNAPGCHSLFFYYGSLPSKLPESSSSSPVDANITTLACTQLVQEVDVTLSLTLTPGGGGALTLDPSRPPAPRRVDGAEYWVSFPLREYLHTLGTDPDVQKRLEDLRSLEPFYQGVVMAADGGMDPGGLAGRENADRLVEATGKMYGRYMAQAMHRVMRKDEPPPPSQRTLPATITQSRTRLRQNAGPKAALQVLLGLMSACVVGTWLAMPNTKFLPHEPGSIAGVATLIAGGGMWDDDGDSSNDQDDATTVLPDGAEWMDDEELKKAWDGEGISFGFGARADGSVGVNTIRRRKALETGHSRQVADVDG</sequence>
<keyword evidence="2" id="KW-0472">Membrane</keyword>
<feature type="transmembrane region" description="Helical" evidence="2">
    <location>
        <begin position="741"/>
        <end position="770"/>
    </location>
</feature>
<dbReference type="InterPro" id="IPR021840">
    <property type="entry name" value="DUF3433"/>
</dbReference>
<feature type="region of interest" description="Disordered" evidence="1">
    <location>
        <begin position="97"/>
        <end position="116"/>
    </location>
</feature>
<organism evidence="3 4">
    <name type="scientific">Apiospora kogelbergensis</name>
    <dbReference type="NCBI Taxonomy" id="1337665"/>
    <lineage>
        <taxon>Eukaryota</taxon>
        <taxon>Fungi</taxon>
        <taxon>Dikarya</taxon>
        <taxon>Ascomycota</taxon>
        <taxon>Pezizomycotina</taxon>
        <taxon>Sordariomycetes</taxon>
        <taxon>Xylariomycetidae</taxon>
        <taxon>Amphisphaeriales</taxon>
        <taxon>Apiosporaceae</taxon>
        <taxon>Apiospora</taxon>
    </lineage>
</organism>
<keyword evidence="4" id="KW-1185">Reference proteome</keyword>
<feature type="transmembrane region" description="Helical" evidence="2">
    <location>
        <begin position="173"/>
        <end position="193"/>
    </location>
</feature>
<feature type="transmembrane region" description="Helical" evidence="2">
    <location>
        <begin position="808"/>
        <end position="832"/>
    </location>
</feature>
<gene>
    <name evidence="3" type="ORF">PG999_000310</name>
</gene>
<feature type="transmembrane region" description="Helical" evidence="2">
    <location>
        <begin position="132"/>
        <end position="153"/>
    </location>
</feature>
<feature type="compositionally biased region" description="Polar residues" evidence="1">
    <location>
        <begin position="1179"/>
        <end position="1190"/>
    </location>
</feature>
<comment type="caution">
    <text evidence="3">The sequence shown here is derived from an EMBL/GenBank/DDBJ whole genome shotgun (WGS) entry which is preliminary data.</text>
</comment>
<dbReference type="PANTHER" id="PTHR37544:SF3">
    <property type="entry name" value="SPRAY"/>
    <property type="match status" value="1"/>
</dbReference>
<protein>
    <submittedName>
        <fullName evidence="3">Uncharacterized protein</fullName>
    </submittedName>
</protein>
<feature type="region of interest" description="Disordered" evidence="1">
    <location>
        <begin position="1170"/>
        <end position="1195"/>
    </location>
</feature>
<reference evidence="3 4" key="1">
    <citation type="submission" date="2023-01" db="EMBL/GenBank/DDBJ databases">
        <title>Analysis of 21 Apiospora genomes using comparative genomics revels a genus with tremendous synthesis potential of carbohydrate active enzymes and secondary metabolites.</title>
        <authorList>
            <person name="Sorensen T."/>
        </authorList>
    </citation>
    <scope>NUCLEOTIDE SEQUENCE [LARGE SCALE GENOMIC DNA]</scope>
    <source>
        <strain evidence="3 4">CBS 117206</strain>
    </source>
</reference>
<dbReference type="Proteomes" id="UP001392437">
    <property type="component" value="Unassembled WGS sequence"/>
</dbReference>
<dbReference type="EMBL" id="JAQQWP010000001">
    <property type="protein sequence ID" value="KAK8132137.1"/>
    <property type="molecule type" value="Genomic_DNA"/>
</dbReference>
<evidence type="ECO:0000256" key="2">
    <source>
        <dbReference type="SAM" id="Phobius"/>
    </source>
</evidence>
<keyword evidence="2" id="KW-0812">Transmembrane</keyword>
<dbReference type="PANTHER" id="PTHR37544">
    <property type="entry name" value="SPRAY-RELATED"/>
    <property type="match status" value="1"/>
</dbReference>
<feature type="transmembrane region" description="Helical" evidence="2">
    <location>
        <begin position="698"/>
        <end position="721"/>
    </location>
</feature>
<evidence type="ECO:0000313" key="4">
    <source>
        <dbReference type="Proteomes" id="UP001392437"/>
    </source>
</evidence>
<accession>A0AAW0RB40</accession>
<name>A0AAW0RB40_9PEZI</name>
<dbReference type="Pfam" id="PF11915">
    <property type="entry name" value="DUF3433"/>
    <property type="match status" value="2"/>
</dbReference>
<proteinExistence type="predicted"/>
<evidence type="ECO:0000313" key="3">
    <source>
        <dbReference type="EMBL" id="KAK8132137.1"/>
    </source>
</evidence>
<evidence type="ECO:0000256" key="1">
    <source>
        <dbReference type="SAM" id="MobiDB-lite"/>
    </source>
</evidence>